<feature type="compositionally biased region" description="Pro residues" evidence="10">
    <location>
        <begin position="755"/>
        <end position="767"/>
    </location>
</feature>
<keyword evidence="4" id="KW-0597">Phosphoprotein</keyword>
<evidence type="ECO:0000256" key="4">
    <source>
        <dbReference type="ARBA" id="ARBA00022553"/>
    </source>
</evidence>
<feature type="transmembrane region" description="Helical" evidence="11">
    <location>
        <begin position="367"/>
        <end position="389"/>
    </location>
</feature>
<dbReference type="Gene3D" id="3.30.565.10">
    <property type="entry name" value="Histidine kinase-like ATPase, C-terminal domain"/>
    <property type="match status" value="1"/>
</dbReference>
<dbReference type="Pfam" id="PF08376">
    <property type="entry name" value="NIT"/>
    <property type="match status" value="1"/>
</dbReference>
<keyword evidence="7" id="KW-0418">Kinase</keyword>
<feature type="region of interest" description="Disordered" evidence="10">
    <location>
        <begin position="689"/>
        <end position="820"/>
    </location>
</feature>
<keyword evidence="14" id="KW-1185">Reference proteome</keyword>
<evidence type="ECO:0000256" key="9">
    <source>
        <dbReference type="ARBA" id="ARBA00023012"/>
    </source>
</evidence>
<accession>A0ABP3DGH6</accession>
<dbReference type="InterPro" id="IPR036890">
    <property type="entry name" value="HATPase_C_sf"/>
</dbReference>
<comment type="caution">
    <text evidence="13">The sequence shown here is derived from an EMBL/GenBank/DDBJ whole genome shotgun (WGS) entry which is preliminary data.</text>
</comment>
<feature type="compositionally biased region" description="Low complexity" evidence="10">
    <location>
        <begin position="790"/>
        <end position="802"/>
    </location>
</feature>
<evidence type="ECO:0000256" key="11">
    <source>
        <dbReference type="SAM" id="Phobius"/>
    </source>
</evidence>
<evidence type="ECO:0000313" key="13">
    <source>
        <dbReference type="EMBL" id="GAA0232099.1"/>
    </source>
</evidence>
<feature type="transmembrane region" description="Helical" evidence="11">
    <location>
        <begin position="60"/>
        <end position="83"/>
    </location>
</feature>
<evidence type="ECO:0000256" key="2">
    <source>
        <dbReference type="ARBA" id="ARBA00004370"/>
    </source>
</evidence>
<dbReference type="InterPro" id="IPR005467">
    <property type="entry name" value="His_kinase_dom"/>
</dbReference>
<feature type="compositionally biased region" description="Polar residues" evidence="10">
    <location>
        <begin position="1040"/>
        <end position="1049"/>
    </location>
</feature>
<keyword evidence="11" id="KW-0472">Membrane</keyword>
<feature type="region of interest" description="Disordered" evidence="10">
    <location>
        <begin position="1022"/>
        <end position="1109"/>
    </location>
</feature>
<dbReference type="EMBL" id="BAAAGX010000006">
    <property type="protein sequence ID" value="GAA0232099.1"/>
    <property type="molecule type" value="Genomic_DNA"/>
</dbReference>
<gene>
    <name evidence="13" type="ORF">GCM10009539_16900</name>
</gene>
<dbReference type="EC" id="2.7.13.3" evidence="3"/>
<dbReference type="Pfam" id="PF02518">
    <property type="entry name" value="HATPase_c"/>
    <property type="match status" value="1"/>
</dbReference>
<evidence type="ECO:0000259" key="12">
    <source>
        <dbReference type="PROSITE" id="PS50109"/>
    </source>
</evidence>
<dbReference type="Pfam" id="PF00672">
    <property type="entry name" value="HAMP"/>
    <property type="match status" value="1"/>
</dbReference>
<sequence>MSTSLLDPSPARPEEDSSERFRTVGAPTGERTSTEIGGSDQRTRLPGSRFFGNTSIRTKVILITVVPLVAMFVFSGVLARSVIDEAQAANRIQDYARLGNESSSLVDVLQTERSAAAAYVTTPGQGAEAPTLKSFTAHARTTDEDLRLFLAEYEQLDDDIAQPISSEYEQVKRGFSTLSRNRAAVLAQARQGNGVRVGAAVTIYGQLITSLLQMKERLAAASAGDETLSNQLTAVAAFAKYKEAVWQQQIVVRTALEDGNSQFTNDTFGAFRAAVSDESAYRAQFTLSGTPKQQEIRNSTVTQELTYQQLRTRAQNAGLGNKLSFSLDTWLETSDRENKLLRSVETRINAITVQAAGDFRSDAVRKAIGVISAALAALIVALLVSLAVARSMIRPLVSLRSSALEVAYQSLPDVVRKLQEADSKTAEQASAETVAHTLDVRSTDEIGQVAQAFNAIHLEAVRVASEQARLRQSVSAMFVNLSRRSQLLVDRLIRLIDGLEQGERDPDRLAELFKLDHLATRMRRNDENLLVLGGADSGRSWSKPAPLVDVLRAAAAEVEQYTRVKLGSVDDSVQIASGAVNDTVHLIAEILENATSFSSPRTDVTVDARREGNQVVVEVIDQGIGMSRTQLAEFNERLAKPPVFDIAVSRMMGLFVVGRLASRHGVKVMLRDAAGGGVLVMITLPTGVLHGDQQPNGPRDVSMRPVERVVSERVDRPEPRSYVPTGGFGGPTAYQYDAQNGAHSTTFHSNGSAPSPAPVEQPAPQRQPAPVARAESWNGFQTAAERRAAAADAPPSAANRTAEVVETPPSATSALGGTYTSYGVPIVDATPVEPIEASWAQPTQPLPTRPLREPSLPSRAESRPEPMLPVRPSEGQPLPTRSPFPDRPVPAQALAPLPVHALPVQPEPAPDPTIEMPLPIFEATENDWFRVRNLPRVPEAAGVQPPAPRVHVTVGETPLTHHANGTTLVAPPVRQAPPAPAVPATPSVPGRPIVTTAPAVPAAPMVPAAPAAPLKASEPIESWKSPADAGWRAAQAAAETQPTSTTSSGLPKRVPMAHYVPGKVERSEALPATRRSPEAVRGVLSSYRSGLEQGRQAGGPAETGSKEEM</sequence>
<evidence type="ECO:0000313" key="14">
    <source>
        <dbReference type="Proteomes" id="UP001500967"/>
    </source>
</evidence>
<evidence type="ECO:0000256" key="3">
    <source>
        <dbReference type="ARBA" id="ARBA00012438"/>
    </source>
</evidence>
<dbReference type="PROSITE" id="PS50109">
    <property type="entry name" value="HIS_KIN"/>
    <property type="match status" value="1"/>
</dbReference>
<keyword evidence="8 11" id="KW-1133">Transmembrane helix</keyword>
<dbReference type="InterPro" id="IPR003594">
    <property type="entry name" value="HATPase_dom"/>
</dbReference>
<dbReference type="PANTHER" id="PTHR45436:SF5">
    <property type="entry name" value="SENSOR HISTIDINE KINASE TRCS"/>
    <property type="match status" value="1"/>
</dbReference>
<name>A0ABP3DGH6_9ACTN</name>
<evidence type="ECO:0000256" key="7">
    <source>
        <dbReference type="ARBA" id="ARBA00022777"/>
    </source>
</evidence>
<feature type="region of interest" description="Disordered" evidence="10">
    <location>
        <begin position="839"/>
        <end position="885"/>
    </location>
</feature>
<organism evidence="13 14">
    <name type="scientific">Cryptosporangium japonicum</name>
    <dbReference type="NCBI Taxonomy" id="80872"/>
    <lineage>
        <taxon>Bacteria</taxon>
        <taxon>Bacillati</taxon>
        <taxon>Actinomycetota</taxon>
        <taxon>Actinomycetes</taxon>
        <taxon>Cryptosporangiales</taxon>
        <taxon>Cryptosporangiaceae</taxon>
        <taxon>Cryptosporangium</taxon>
    </lineage>
</organism>
<evidence type="ECO:0000256" key="10">
    <source>
        <dbReference type="SAM" id="MobiDB-lite"/>
    </source>
</evidence>
<dbReference type="CDD" id="cd06225">
    <property type="entry name" value="HAMP"/>
    <property type="match status" value="1"/>
</dbReference>
<feature type="region of interest" description="Disordered" evidence="10">
    <location>
        <begin position="1"/>
        <end position="44"/>
    </location>
</feature>
<keyword evidence="5" id="KW-0808">Transferase</keyword>
<proteinExistence type="predicted"/>
<comment type="catalytic activity">
    <reaction evidence="1">
        <text>ATP + protein L-histidine = ADP + protein N-phospho-L-histidine.</text>
        <dbReference type="EC" id="2.7.13.3"/>
    </reaction>
</comment>
<feature type="compositionally biased region" description="Polar residues" evidence="10">
    <location>
        <begin position="809"/>
        <end position="820"/>
    </location>
</feature>
<evidence type="ECO:0000256" key="5">
    <source>
        <dbReference type="ARBA" id="ARBA00022679"/>
    </source>
</evidence>
<evidence type="ECO:0000256" key="1">
    <source>
        <dbReference type="ARBA" id="ARBA00000085"/>
    </source>
</evidence>
<dbReference type="InterPro" id="IPR003660">
    <property type="entry name" value="HAMP_dom"/>
</dbReference>
<feature type="compositionally biased region" description="Basic and acidic residues" evidence="10">
    <location>
        <begin position="701"/>
        <end position="719"/>
    </location>
</feature>
<reference evidence="14" key="1">
    <citation type="journal article" date="2019" name="Int. J. Syst. Evol. Microbiol.">
        <title>The Global Catalogue of Microorganisms (GCM) 10K type strain sequencing project: providing services to taxonomists for standard genome sequencing and annotation.</title>
        <authorList>
            <consortium name="The Broad Institute Genomics Platform"/>
            <consortium name="The Broad Institute Genome Sequencing Center for Infectious Disease"/>
            <person name="Wu L."/>
            <person name="Ma J."/>
        </authorList>
    </citation>
    <scope>NUCLEOTIDE SEQUENCE [LARGE SCALE GENOMIC DNA]</scope>
    <source>
        <strain evidence="14">JCM 10425</strain>
    </source>
</reference>
<dbReference type="SUPFAM" id="SSF55874">
    <property type="entry name" value="ATPase domain of HSP90 chaperone/DNA topoisomerase II/histidine kinase"/>
    <property type="match status" value="1"/>
</dbReference>
<evidence type="ECO:0000256" key="6">
    <source>
        <dbReference type="ARBA" id="ARBA00022692"/>
    </source>
</evidence>
<feature type="compositionally biased region" description="Low complexity" evidence="10">
    <location>
        <begin position="1027"/>
        <end position="1038"/>
    </location>
</feature>
<comment type="subcellular location">
    <subcellularLocation>
        <location evidence="2">Membrane</location>
    </subcellularLocation>
</comment>
<evidence type="ECO:0000256" key="8">
    <source>
        <dbReference type="ARBA" id="ARBA00022989"/>
    </source>
</evidence>
<protein>
    <recommendedName>
        <fullName evidence="3">histidine kinase</fullName>
        <ecNumber evidence="3">2.7.13.3</ecNumber>
    </recommendedName>
</protein>
<keyword evidence="6 11" id="KW-0812">Transmembrane</keyword>
<dbReference type="PANTHER" id="PTHR45436">
    <property type="entry name" value="SENSOR HISTIDINE KINASE YKOH"/>
    <property type="match status" value="1"/>
</dbReference>
<dbReference type="RefSeq" id="WP_344648145.1">
    <property type="nucleotide sequence ID" value="NZ_BAAAGX010000006.1"/>
</dbReference>
<feature type="compositionally biased region" description="Polar residues" evidence="10">
    <location>
        <begin position="737"/>
        <end position="753"/>
    </location>
</feature>
<dbReference type="InterPro" id="IPR050428">
    <property type="entry name" value="TCS_sensor_his_kinase"/>
</dbReference>
<feature type="domain" description="Histidine kinase" evidence="12">
    <location>
        <begin position="585"/>
        <end position="688"/>
    </location>
</feature>
<feature type="compositionally biased region" description="Basic and acidic residues" evidence="10">
    <location>
        <begin position="12"/>
        <end position="22"/>
    </location>
</feature>
<dbReference type="Proteomes" id="UP001500967">
    <property type="component" value="Unassembled WGS sequence"/>
</dbReference>
<dbReference type="InterPro" id="IPR013587">
    <property type="entry name" value="Nitrate/nitrite_sensing"/>
</dbReference>
<keyword evidence="9" id="KW-0902">Two-component regulatory system</keyword>
<dbReference type="Gene3D" id="6.10.340.10">
    <property type="match status" value="1"/>
</dbReference>